<protein>
    <submittedName>
        <fullName evidence="3">DUF4179 domain-containing protein</fullName>
    </submittedName>
</protein>
<comment type="caution">
    <text evidence="3">The sequence shown here is derived from an EMBL/GenBank/DDBJ whole genome shotgun (WGS) entry which is preliminary data.</text>
</comment>
<feature type="domain" description="DUF4179" evidence="2">
    <location>
        <begin position="61"/>
        <end position="135"/>
    </location>
</feature>
<organism evidence="3 4">
    <name type="scientific">Paenibacillus agricola</name>
    <dbReference type="NCBI Taxonomy" id="2716264"/>
    <lineage>
        <taxon>Bacteria</taxon>
        <taxon>Bacillati</taxon>
        <taxon>Bacillota</taxon>
        <taxon>Bacilli</taxon>
        <taxon>Bacillales</taxon>
        <taxon>Paenibacillaceae</taxon>
        <taxon>Paenibacillus</taxon>
    </lineage>
</organism>
<reference evidence="3" key="1">
    <citation type="submission" date="2020-03" db="EMBL/GenBank/DDBJ databases">
        <title>Draft sequencing of Paenibacilllus sp. S3N08.</title>
        <authorList>
            <person name="Kim D.-U."/>
        </authorList>
    </citation>
    <scope>NUCLEOTIDE SEQUENCE</scope>
    <source>
        <strain evidence="3">S3N08</strain>
    </source>
</reference>
<evidence type="ECO:0000259" key="2">
    <source>
        <dbReference type="Pfam" id="PF13786"/>
    </source>
</evidence>
<evidence type="ECO:0000313" key="3">
    <source>
        <dbReference type="EMBL" id="NHN34418.1"/>
    </source>
</evidence>
<keyword evidence="4" id="KW-1185">Reference proteome</keyword>
<proteinExistence type="predicted"/>
<name>A0ABX0JET9_9BACL</name>
<gene>
    <name evidence="3" type="ORF">G9U52_32000</name>
</gene>
<dbReference type="RefSeq" id="WP_166155346.1">
    <property type="nucleotide sequence ID" value="NZ_JAAOIW010000019.1"/>
</dbReference>
<dbReference type="Proteomes" id="UP001165962">
    <property type="component" value="Unassembled WGS sequence"/>
</dbReference>
<dbReference type="InterPro" id="IPR025436">
    <property type="entry name" value="DUF4179"/>
</dbReference>
<evidence type="ECO:0000313" key="4">
    <source>
        <dbReference type="Proteomes" id="UP001165962"/>
    </source>
</evidence>
<feature type="transmembrane region" description="Helical" evidence="1">
    <location>
        <begin position="61"/>
        <end position="83"/>
    </location>
</feature>
<keyword evidence="1" id="KW-0472">Membrane</keyword>
<evidence type="ECO:0000256" key="1">
    <source>
        <dbReference type="SAM" id="Phobius"/>
    </source>
</evidence>
<keyword evidence="1" id="KW-1133">Transmembrane helix</keyword>
<sequence length="550" mass="62441">MRDQEKAEQTLTRLLNDEDHLTYPDFEAMWDRIEPHLPGSKEKLLPVVQQATGRKNVRGSVLIVAAVVLVVATPVFAAITYNWDNYLYRNGGIQSALQQGLGQSLEKSVKQDGVNLTVHTAVVDENRTVLLFSVNAPNVKSNQLARFAEMSLKTVDGRMIEGNHRLMWDNENKVWRGTFEAQWTPETVESDVQLLAQDLQFYSAAEQVVPFQSSDDQLQSFDIKNDGIQRIVIQPFVQGDKILLASSVFFNQPEVKNWASPSIGVYKGSIIVNEASHGFYGKPGEQGEYTFQQFYHAADLTDSSLIYKLLYLKKDQEVGNKWSFDLQLNKQQMVSGTIKRELNIPIESGAGKMTLKQMVVTPTRIRIMASHEKNQTLVFKKHRLEVDGKEIQNGNTFQQKSPEETDFYFEVPPNVKITEHTPIALVMNYEVLEHSDEKAPIILKDISTEKKTMTTQVGGFSVQWTYYKQNGDLFVQSEAADPNFGGINQTYIIKDGKTMPGKQVTTNFTGDGNNQAIDVYKDYQEKDAAIYIYWYYTDNPDKGLRVELNR</sequence>
<keyword evidence="1" id="KW-0812">Transmembrane</keyword>
<accession>A0ABX0JET9</accession>
<dbReference type="EMBL" id="JAAOIW010000019">
    <property type="protein sequence ID" value="NHN34418.1"/>
    <property type="molecule type" value="Genomic_DNA"/>
</dbReference>
<dbReference type="Pfam" id="PF13786">
    <property type="entry name" value="DUF4179"/>
    <property type="match status" value="1"/>
</dbReference>